<keyword evidence="2" id="KW-1185">Reference proteome</keyword>
<reference evidence="1" key="1">
    <citation type="submission" date="2021-07" db="EMBL/GenBank/DDBJ databases">
        <authorList>
            <person name="Catto M.A."/>
            <person name="Jacobson A."/>
            <person name="Kennedy G."/>
            <person name="Labadie P."/>
            <person name="Hunt B.G."/>
            <person name="Srinivasan R."/>
        </authorList>
    </citation>
    <scope>NUCLEOTIDE SEQUENCE</scope>
    <source>
        <strain evidence="1">PL_HMW_Pooled</strain>
        <tissue evidence="1">Head</tissue>
    </source>
</reference>
<proteinExistence type="predicted"/>
<feature type="non-terminal residue" evidence="1">
    <location>
        <position position="81"/>
    </location>
</feature>
<dbReference type="PANTHER" id="PTHR46113">
    <property type="entry name" value="SNAC DOMAIN-CONTAINING PROTEIN"/>
    <property type="match status" value="1"/>
</dbReference>
<dbReference type="EMBL" id="JAHWGI010001240">
    <property type="protein sequence ID" value="KAK3925912.1"/>
    <property type="molecule type" value="Genomic_DNA"/>
</dbReference>
<dbReference type="PANTHER" id="PTHR46113:SF1">
    <property type="entry name" value="PEPTIDASE M17 LEUCYL AMINOPEPTIDASE N-TERMINAL DOMAIN-CONTAINING PROTEIN"/>
    <property type="match status" value="1"/>
</dbReference>
<organism evidence="1 2">
    <name type="scientific">Frankliniella fusca</name>
    <dbReference type="NCBI Taxonomy" id="407009"/>
    <lineage>
        <taxon>Eukaryota</taxon>
        <taxon>Metazoa</taxon>
        <taxon>Ecdysozoa</taxon>
        <taxon>Arthropoda</taxon>
        <taxon>Hexapoda</taxon>
        <taxon>Insecta</taxon>
        <taxon>Pterygota</taxon>
        <taxon>Neoptera</taxon>
        <taxon>Paraneoptera</taxon>
        <taxon>Thysanoptera</taxon>
        <taxon>Terebrantia</taxon>
        <taxon>Thripoidea</taxon>
        <taxon>Thripidae</taxon>
        <taxon>Frankliniella</taxon>
    </lineage>
</organism>
<dbReference type="Proteomes" id="UP001219518">
    <property type="component" value="Unassembled WGS sequence"/>
</dbReference>
<name>A0AAE1LPT7_9NEOP</name>
<dbReference type="AlphaFoldDB" id="A0AAE1LPT7"/>
<sequence length="81" mass="9426">DPEKWPENPKYQENLAIIKALHVVNDIAERGVALVKRFIKNPLTRKEEGFQDLLLVQNDIVRQEKHNSASLTLSHFEIHKN</sequence>
<accession>A0AAE1LPT7</accession>
<comment type="caution">
    <text evidence="1">The sequence shown here is derived from an EMBL/GenBank/DDBJ whole genome shotgun (WGS) entry which is preliminary data.</text>
</comment>
<evidence type="ECO:0000313" key="2">
    <source>
        <dbReference type="Proteomes" id="UP001219518"/>
    </source>
</evidence>
<protein>
    <submittedName>
        <fullName evidence="1">Bifunctional protein HldE</fullName>
    </submittedName>
</protein>
<gene>
    <name evidence="1" type="ORF">KUF71_014161</name>
</gene>
<evidence type="ECO:0000313" key="1">
    <source>
        <dbReference type="EMBL" id="KAK3925912.1"/>
    </source>
</evidence>
<reference evidence="1" key="2">
    <citation type="journal article" date="2023" name="BMC Genomics">
        <title>Pest status, molecular evolution, and epigenetic factors derived from the genome assembly of Frankliniella fusca, a thysanopteran phytovirus vector.</title>
        <authorList>
            <person name="Catto M.A."/>
            <person name="Labadie P.E."/>
            <person name="Jacobson A.L."/>
            <person name="Kennedy G.G."/>
            <person name="Srinivasan R."/>
            <person name="Hunt B.G."/>
        </authorList>
    </citation>
    <scope>NUCLEOTIDE SEQUENCE</scope>
    <source>
        <strain evidence="1">PL_HMW_Pooled</strain>
    </source>
</reference>